<sequence>MDGCSVWKRKSMPMPGCLGAWVPARLHACMPAAGSPLRVCPRHPHLIIEIFPSFFLHHFFGRHTSVSGIHGSQLSFQFITSGIVLHEEDYVYPSIHPSSPFPLLVRSNFRRLHRPRRRPSPCLPPPILPILTRLARRSWCRPMRRLRMPGKSRASTLNSIRVVTSPWRSWWTTWSSWGSRAVPSPRPPALSTRW</sequence>
<dbReference type="EMBL" id="MSFM01000002">
    <property type="protein sequence ID" value="PKY07632.1"/>
    <property type="molecule type" value="Genomic_DNA"/>
</dbReference>
<dbReference type="AlphaFoldDB" id="A0A2I1DCM4"/>
<dbReference type="Proteomes" id="UP000234254">
    <property type="component" value="Unassembled WGS sequence"/>
</dbReference>
<dbReference type="VEuPathDB" id="FungiDB:P168DRAFT_99095"/>
<keyword evidence="2" id="KW-1185">Reference proteome</keyword>
<comment type="caution">
    <text evidence="1">The sequence shown here is derived from an EMBL/GenBank/DDBJ whole genome shotgun (WGS) entry which is preliminary data.</text>
</comment>
<protein>
    <submittedName>
        <fullName evidence="1">Uncharacterized protein</fullName>
    </submittedName>
</protein>
<reference evidence="1" key="1">
    <citation type="submission" date="2016-12" db="EMBL/GenBank/DDBJ databases">
        <title>The genomes of Aspergillus section Nigri reveals drivers in fungal speciation.</title>
        <authorList>
            <consortium name="DOE Joint Genome Institute"/>
            <person name="Vesth T.C."/>
            <person name="Nybo J."/>
            <person name="Theobald S."/>
            <person name="Brandl J."/>
            <person name="Frisvad J.C."/>
            <person name="Nielsen K.F."/>
            <person name="Lyhne E.K."/>
            <person name="Kogle M.E."/>
            <person name="Kuo A."/>
            <person name="Riley R."/>
            <person name="Clum A."/>
            <person name="Nolan M."/>
            <person name="Lipzen A."/>
            <person name="Salamov A."/>
            <person name="Henrissat B."/>
            <person name="Wiebenga A."/>
            <person name="De vries R.P."/>
            <person name="Grigoriev I.V."/>
            <person name="Mortensen U.H."/>
            <person name="Andersen M.R."/>
            <person name="Baker S.E."/>
        </authorList>
    </citation>
    <scope>NUCLEOTIDE SEQUENCE</scope>
    <source>
        <strain evidence="1">IBT 28561</strain>
    </source>
</reference>
<evidence type="ECO:0000313" key="2">
    <source>
        <dbReference type="Proteomes" id="UP000234254"/>
    </source>
</evidence>
<organism evidence="1 2">
    <name type="scientific">Aspergillus campestris (strain IBT 28561)</name>
    <dbReference type="NCBI Taxonomy" id="1392248"/>
    <lineage>
        <taxon>Eukaryota</taxon>
        <taxon>Fungi</taxon>
        <taxon>Dikarya</taxon>
        <taxon>Ascomycota</taxon>
        <taxon>Pezizomycotina</taxon>
        <taxon>Eurotiomycetes</taxon>
        <taxon>Eurotiomycetidae</taxon>
        <taxon>Eurotiales</taxon>
        <taxon>Aspergillaceae</taxon>
        <taxon>Aspergillus</taxon>
        <taxon>Aspergillus subgen. Circumdati</taxon>
    </lineage>
</organism>
<accession>A0A2I1DCM4</accession>
<gene>
    <name evidence="1" type="ORF">P168DRAFT_99095</name>
</gene>
<dbReference type="GeneID" id="36549794"/>
<evidence type="ECO:0000313" key="1">
    <source>
        <dbReference type="EMBL" id="PKY07632.1"/>
    </source>
</evidence>
<name>A0A2I1DCM4_ASPC2</name>
<proteinExistence type="predicted"/>
<dbReference type="RefSeq" id="XP_024696226.1">
    <property type="nucleotide sequence ID" value="XM_024842265.1"/>
</dbReference>